<evidence type="ECO:0000313" key="3">
    <source>
        <dbReference type="EMBL" id="CAK8986555.1"/>
    </source>
</evidence>
<protein>
    <recommendedName>
        <fullName evidence="2">SbsA Ig-like domain-containing protein</fullName>
    </recommendedName>
</protein>
<dbReference type="InterPro" id="IPR032812">
    <property type="entry name" value="SbsA_Ig"/>
</dbReference>
<evidence type="ECO:0000313" key="4">
    <source>
        <dbReference type="Proteomes" id="UP001642464"/>
    </source>
</evidence>
<dbReference type="Pfam" id="PF13205">
    <property type="entry name" value="Big_5"/>
    <property type="match status" value="1"/>
</dbReference>
<gene>
    <name evidence="3" type="ORF">SCF082_LOCUS597</name>
</gene>
<accession>A0ABP0HCL2</accession>
<organism evidence="3 4">
    <name type="scientific">Durusdinium trenchii</name>
    <dbReference type="NCBI Taxonomy" id="1381693"/>
    <lineage>
        <taxon>Eukaryota</taxon>
        <taxon>Sar</taxon>
        <taxon>Alveolata</taxon>
        <taxon>Dinophyceae</taxon>
        <taxon>Suessiales</taxon>
        <taxon>Symbiodiniaceae</taxon>
        <taxon>Durusdinium</taxon>
    </lineage>
</organism>
<evidence type="ECO:0000259" key="2">
    <source>
        <dbReference type="Pfam" id="PF13205"/>
    </source>
</evidence>
<evidence type="ECO:0000256" key="1">
    <source>
        <dbReference type="ARBA" id="ARBA00022729"/>
    </source>
</evidence>
<comment type="caution">
    <text evidence="3">The sequence shown here is derived from an EMBL/GenBank/DDBJ whole genome shotgun (WGS) entry which is preliminary data.</text>
</comment>
<keyword evidence="1" id="KW-0732">Signal</keyword>
<feature type="domain" description="SbsA Ig-like" evidence="2">
    <location>
        <begin position="3671"/>
        <end position="3766"/>
    </location>
</feature>
<proteinExistence type="predicted"/>
<dbReference type="EMBL" id="CAXAMM010000225">
    <property type="protein sequence ID" value="CAK8986555.1"/>
    <property type="molecule type" value="Genomic_DNA"/>
</dbReference>
<dbReference type="Proteomes" id="UP001642464">
    <property type="component" value="Unassembled WGS sequence"/>
</dbReference>
<keyword evidence="4" id="KW-1185">Reference proteome</keyword>
<sequence>MDDLEDTTLDGMSSEDDYRHYQTWRHHEDVTIVLSGLLESTEYGYIYCFAEDDEPDGAGSVPNKMSFDVGVDASQVSKLQEALGNVTTLDETPPSFTELLIQDPTAWNDRIEVTFALNEPGTAYCRATRSDSGEVEEDMYIGWIQTAQWSSAHDGSAAPSSIVITALENSDDSARLNAPIQEAHQYDVYCWALDSAVDTAGFPRANLMQQSYVVTESNSTSSPLGGKTKGVWVVDTTPPTMILVHAEAISAVELQVILQLDEPGTVWCQPSDMAGIATQCQSMDIQNESASADCYWLNFIQGNNFRAEVHEAFVDYSINMNLLYPIGSNASEALTSESQYEVFCYAEDDWSDQANGAPLSSVNFVTQSLRNAVSFADANVVRTSIGVQRTLDTSPPSFTMLAIEDPTVANDRIVVTFTLNEPGTAYCRPTRSDSGQTAADMTLHRILSAGWFAGHDGGTSASSITISKLENAVEAVPIYEASQYDIYCAAKDTAVDSKGFAIPNWMSFSYIANAIGSPSTPSGGFTSNVWVVDSTPPELILVDVFAPSESSLQIRLQLNEPGTVWCAPVEVENSTFCTFEDISNVSGSPCDYESFIQGDAMLQAVFYAEVSEAHKDVDIKMDRIMTRDGQQSYPLEHQHQYWIFCFAEDDWPLQAAAGMNSSNFVAPAEANRISLRTAQDFANLTGLITTLDQSPPSFSFLHIEDPTVANDRLHVIFALNEPGTAYCRAVRLDSGETPADMSITRILTAQWMASNDGMSNSSIEITQLENVDPRLTGRDDQVVPIVEATQYDVYCWAQDTAVDSYGYPKSNYMDIEYVSQGPSTLWMPAMERHGMPLPFEFNRCWLLTRPKPALRWASGLGADAVIEQLRMIAKAVQFGSRKNKDIVQCFVDHQGLHMLVKCLLSFRTPFGIRDDTFDLLIQEEGAALNQLFSGKPDLSVEEHLQFFVSALKTVCMRTSVEYLPYLMTEDRDLPVFRRAMTYTAYDEALVRTQARSAQLWFYPKLKQNQELLCIALDIARSELPTPLCTLLRKNWGTMAQAASKRNDALFRVGAECEEDVWEFLGELLSLELPEMAELISGIVVGSVVGGLSNLTSRNASGANHWSMHFPNGETDARPMMIIPSPSAFSPSPKSYTTSTASFSQDQPCQIATFTASGLAGATKADIFAAPQISSDLSMALTLRTLAIYARTLRRLGIGCALMPVVELLLLPSTPSTVICAMEQLGGGCVTEEGAAFAEEFAARAMEDLALKPRIDEELSEEEKEVLLEQAKKRRDEYWQKELRTAAMTGCNMVPNPFREAFLAMLDVTAGVSDSLTFGASCNINSVQSADGKTAATFLMSELKLAYPGLLEDTKLLVHEVPVMIVEEPEVVPPGPISTIAEGVWVVDTTPPSMTLVRAEGISGDTLQVTLQLDEPGTVWCAAVQMGSDLIYCLPGTVASGGSFSASAGLCEYETLIKAFSSVQVEVSRILRKDLSAADALTSETAYHVYCFAEDDWPSDAQGAARQYILFAHHFGRVATQLHAGTAYCRPLRSDSAEAAKAMDLNVIISAGWSARHDPLTSENSSIIMTGTRPLHAQELDEAKQYDVYCWAQDEAKTNFGYPRPQYMTQAYVGSDVGVVNAPSGGKTSKVWVVDSTAPRMLFAAWDAIRDEETLQVTLQLDEPGTVWCQAALNVSTSGFCAETELQDSDPQADCYYESYIKGNSTAVFRKEVPEAFRDVEVEVNRLPSRDGSFAPVPLEPKTGYKIVCFAEDDWVEEAQSGSINFVAPLVANKVSLGTVLLFTESIGMATTLDLTAPNLTIHSTATTEDVIMVSVSLDEAGTVWCRALRKNSRSAYEAPEIVATGFLVEVQSGSVDQVNITAENVKGDALARGTDYEVYCFARDVLCLGCDAPSGSSTQAIQASRTFVRTADATPPRIYVMYAESISHDTIQLTLQMDEGSKLWCGAWEAEPTGMSTDFESLIKEANCSESRAARPCGSFWIYDLDDVEDTALDGVSSLSDYADAYRIGHDVQLSITGLKEKTDYAYIYCFAEDDETDGLGSSPNKMSFDATSAATTDARSLVASVSTAIGAVQTLDETPPSFTELSVVDPTASEGVIVVSFALNEPGTAYCRATRSDSGETGSEMHPNRIIAAGWSAAQGGPGFPTANISLTQLRSDVPYDVQPVEIYSSTQYDVYCWAKDDATTTAGFDRRNYMSQSYVSTAVGDPMLPLGGATLGVWVDDSTPPTMRFISAEAISRDTIQVTLQLDEPGTIWCAAAELDSSSELQNCRESEVQDTEPNDAITPCYYETFIKGSSSENVVFSHEVHDAFRDVDIEVNRIWQRDRNGSSTLLPETSYRIFCFAEDNWVLKTTASVVSPNFVAPSLPNKSPFSQVQELTAAIGTRTTLDEDPPSFTSLTIPNPTASNDRILVIFALNEPGTAYCRARRVDVEPGESMHIPDILAAGWWASYDSGLQNITMTQISRPDPSIGALEDETAPFDEQQQYDVFCWAHDDAVNGRGLPRRNGQTEDYVNHAVGQTKTSNSSLPGGKTSGVWVVDITPPSLLLVQAEALSPGTLQVRLQLDEPGTVWCAATEVLSGTVNCQDSELQENNPLAACYFQDYIKGNLSSSFQVEVHEAFQDVDVEVNRILQKDMAGDAPLELQTTYQVFCYAEDDWKIQADSASNSADYVSPAGPQGSSLQSVQSFAQSMGQLSTLDEAPPSFTVLEIQDPTAAEGILVISFALNEVGTAYCRVTRSDSGETAADMQINRVLTANWNAVYDGSSNATITMNNLENVNPLLTNREDEVAPLVPGQQYDVYCWGKDSANTTFGYSRPNYMTSAYVSTAVTSPTAPLGGYTKGVWIADTTPPSMLLTSLDALSDTQILVTLQLDEPGTVWCAATVPDSGSSSYCRPSDLQDTDNTAQCYYEDYIKGSVAQGTRFETQVPQAYVDVYVEVNRIALATGTGSPLPAETQFVMLCFAQDNWDLRTQAAYANGDGSPNFVAPLPNKVTLAEVNSFIAATVASGQSALTLDLTAPTATARSLYAPTSSESSLEVLFSVDEASTLYCLAVFSGEATPHVSTVAIEGQSQNCSAASFDAGACSGLILTLPDLLRGQSYDVHCHLEDDNIYPLVPNRNVLPLLTAQVNDLTPPQLSVVRASAAEPNQITVTLQMDEPGTVWCFSPTAIGQLVSSSWVFTHGAASKTLVGDMDVNKNFEVSVAVRGTLELPLDSETAYETYCGAEDRATNPDCTGCTVPNVNTLTEMGAVRDSIGQIITRDVDAPIFDVLGVRGVSDSMLTVTLQLNEPGTAYCRATRTDSGSTHLDVSLIVQAGYLTENDGSSTSSIDINKLRNHVDEPLLTEGTAYDVYCWAKDSAQVHACRPSGSSVACSFEDAPNYMVQSYVETRFAELVHAPDLASVANGGLVDMVRTWDITPPVLAVIEVESRSEDSITVTLQLDEPGTAYCAAYQVDPGANVTFADVFAATGGPFSFDIPSDSALRSFSASAFRNFQITVTGLAREVLYYVYCAAEDDEFEDGCFQRNSTESPTCGNNEGSPVLTEATGRYTLDLTPPSITVVDAVSYTQDSVTVTVSMDEAGTVWCTAVLDLQPPPSISQIVALGFKSPALAGSTDVVIQGLNRDTEYDVYCFAQDDGTMSAQNSSLEVRLSKKNAIGYTEMVATKMDAHVIYDSTAPLLVSTTPVHNAAGVAELVNISLTFDEDIQAGNGTVQILGTGTVSIDVSELVIWNNVASIPGSVHGGLSSGSWRISVPSGALQDLAGNSFAGIPDGSYSLQV</sequence>
<name>A0ABP0HCL2_9DINO</name>
<reference evidence="3 4" key="1">
    <citation type="submission" date="2024-02" db="EMBL/GenBank/DDBJ databases">
        <authorList>
            <person name="Chen Y."/>
            <person name="Shah S."/>
            <person name="Dougan E. K."/>
            <person name="Thang M."/>
            <person name="Chan C."/>
        </authorList>
    </citation>
    <scope>NUCLEOTIDE SEQUENCE [LARGE SCALE GENOMIC DNA]</scope>
</reference>